<dbReference type="InterPro" id="IPR005631">
    <property type="entry name" value="SDH"/>
</dbReference>
<accession>A0A844QJD5</accession>
<dbReference type="PANTHER" id="PTHR12469">
    <property type="entry name" value="PROTEIN EMI5 HOMOLOG, MITOCHONDRIAL"/>
    <property type="match status" value="1"/>
</dbReference>
<name>A0A844QJD5_9HYPH</name>
<protein>
    <recommendedName>
        <fullName evidence="2">FAD assembly factor SdhE</fullName>
    </recommendedName>
</protein>
<sequence length="96" mass="11083">MSGSKRSTGPLHVRRRKARFRAWHRGMREMDLLLGTFADARLDALSAAELDLFEDLLEVPDAELFKWLTGEVPVAEHHDTDLFRRIQAFCRVMPFG</sequence>
<proteinExistence type="inferred from homology"/>
<evidence type="ECO:0000256" key="2">
    <source>
        <dbReference type="ARBA" id="ARBA00019418"/>
    </source>
</evidence>
<dbReference type="Gene3D" id="1.10.150.250">
    <property type="entry name" value="Flavinator of succinate dehydrogenase"/>
    <property type="match status" value="1"/>
</dbReference>
<evidence type="ECO:0000313" key="4">
    <source>
        <dbReference type="EMBL" id="MVA97809.1"/>
    </source>
</evidence>
<dbReference type="EMBL" id="WPHG01000002">
    <property type="protein sequence ID" value="MVA97809.1"/>
    <property type="molecule type" value="Genomic_DNA"/>
</dbReference>
<gene>
    <name evidence="4" type="ORF">GN330_11190</name>
</gene>
<evidence type="ECO:0000256" key="1">
    <source>
        <dbReference type="ARBA" id="ARBA00008571"/>
    </source>
</evidence>
<evidence type="ECO:0000256" key="3">
    <source>
        <dbReference type="ARBA" id="ARBA00023186"/>
    </source>
</evidence>
<dbReference type="Proteomes" id="UP000463224">
    <property type="component" value="Unassembled WGS sequence"/>
</dbReference>
<dbReference type="GO" id="GO:0006099">
    <property type="term" value="P:tricarboxylic acid cycle"/>
    <property type="evidence" value="ECO:0007669"/>
    <property type="project" value="TreeGrafter"/>
</dbReference>
<dbReference type="SUPFAM" id="SSF109910">
    <property type="entry name" value="YgfY-like"/>
    <property type="match status" value="1"/>
</dbReference>
<comment type="similarity">
    <text evidence="1">Belongs to the SdhE FAD assembly factor family.</text>
</comment>
<keyword evidence="3" id="KW-0143">Chaperone</keyword>
<reference evidence="4 5" key="1">
    <citation type="submission" date="2019-12" db="EMBL/GenBank/DDBJ databases">
        <title>Nitratireductor arenosus sp. nov., Isolated from sea sand, Jeju island, South Korea.</title>
        <authorList>
            <person name="Kim W."/>
        </authorList>
    </citation>
    <scope>NUCLEOTIDE SEQUENCE [LARGE SCALE GENOMIC DNA]</scope>
    <source>
        <strain evidence="4 5">CAU 1489</strain>
    </source>
</reference>
<organism evidence="4 5">
    <name type="scientific">Nitratireductor arenosus</name>
    <dbReference type="NCBI Taxonomy" id="2682096"/>
    <lineage>
        <taxon>Bacteria</taxon>
        <taxon>Pseudomonadati</taxon>
        <taxon>Pseudomonadota</taxon>
        <taxon>Alphaproteobacteria</taxon>
        <taxon>Hyphomicrobiales</taxon>
        <taxon>Phyllobacteriaceae</taxon>
        <taxon>Nitratireductor</taxon>
    </lineage>
</organism>
<keyword evidence="5" id="KW-1185">Reference proteome</keyword>
<dbReference type="InterPro" id="IPR036714">
    <property type="entry name" value="SDH_sf"/>
</dbReference>
<comment type="caution">
    <text evidence="4">The sequence shown here is derived from an EMBL/GenBank/DDBJ whole genome shotgun (WGS) entry which is preliminary data.</text>
</comment>
<evidence type="ECO:0000313" key="5">
    <source>
        <dbReference type="Proteomes" id="UP000463224"/>
    </source>
</evidence>
<dbReference type="PANTHER" id="PTHR12469:SF2">
    <property type="entry name" value="SUCCINATE DEHYDROGENASE ASSEMBLY FACTOR 2, MITOCHONDRIAL"/>
    <property type="match status" value="1"/>
</dbReference>
<dbReference type="Pfam" id="PF03937">
    <property type="entry name" value="Sdh5"/>
    <property type="match status" value="1"/>
</dbReference>
<dbReference type="AlphaFoldDB" id="A0A844QJD5"/>